<reference evidence="2 3" key="1">
    <citation type="submission" date="2018-04" db="EMBL/GenBank/DDBJ databases">
        <title>The genome of golden apple snail Pomacea canaliculata provides insight into stress tolerance and invasive adaptation.</title>
        <authorList>
            <person name="Liu C."/>
            <person name="Liu B."/>
            <person name="Ren Y."/>
            <person name="Zhang Y."/>
            <person name="Wang H."/>
            <person name="Li S."/>
            <person name="Jiang F."/>
            <person name="Yin L."/>
            <person name="Zhang G."/>
            <person name="Qian W."/>
            <person name="Fan W."/>
        </authorList>
    </citation>
    <scope>NUCLEOTIDE SEQUENCE [LARGE SCALE GENOMIC DNA]</scope>
    <source>
        <strain evidence="2">SZHN2017</strain>
        <tissue evidence="2">Muscle</tissue>
    </source>
</reference>
<accession>A0A2T7PJE2</accession>
<comment type="caution">
    <text evidence="2">The sequence shown here is derived from an EMBL/GenBank/DDBJ whole genome shotgun (WGS) entry which is preliminary data.</text>
</comment>
<gene>
    <name evidence="2" type="ORF">C0Q70_04776</name>
</gene>
<dbReference type="EMBL" id="PZQS01000003">
    <property type="protein sequence ID" value="PVD33520.1"/>
    <property type="molecule type" value="Genomic_DNA"/>
</dbReference>
<dbReference type="Proteomes" id="UP000245119">
    <property type="component" value="Linkage Group LG3"/>
</dbReference>
<sequence>MIFYNRPWVLCRLLQGRCNDDGGDEVVVVVVMVVEKRRKLLRCNCNGIDKSDSRQSIMGDDFVPVLFNSLWFGACSVGNLSCPAAAPFPQQRRRHPPVLSKYKREDSSFREQVRSGLRSPYA</sequence>
<keyword evidence="3" id="KW-1185">Reference proteome</keyword>
<dbReference type="AlphaFoldDB" id="A0A2T7PJE2"/>
<feature type="compositionally biased region" description="Basic and acidic residues" evidence="1">
    <location>
        <begin position="102"/>
        <end position="113"/>
    </location>
</feature>
<evidence type="ECO:0000313" key="2">
    <source>
        <dbReference type="EMBL" id="PVD33520.1"/>
    </source>
</evidence>
<evidence type="ECO:0000256" key="1">
    <source>
        <dbReference type="SAM" id="MobiDB-lite"/>
    </source>
</evidence>
<name>A0A2T7PJE2_POMCA</name>
<feature type="region of interest" description="Disordered" evidence="1">
    <location>
        <begin position="86"/>
        <end position="122"/>
    </location>
</feature>
<evidence type="ECO:0000313" key="3">
    <source>
        <dbReference type="Proteomes" id="UP000245119"/>
    </source>
</evidence>
<proteinExistence type="predicted"/>
<protein>
    <submittedName>
        <fullName evidence="2">Uncharacterized protein</fullName>
    </submittedName>
</protein>
<organism evidence="2 3">
    <name type="scientific">Pomacea canaliculata</name>
    <name type="common">Golden apple snail</name>
    <dbReference type="NCBI Taxonomy" id="400727"/>
    <lineage>
        <taxon>Eukaryota</taxon>
        <taxon>Metazoa</taxon>
        <taxon>Spiralia</taxon>
        <taxon>Lophotrochozoa</taxon>
        <taxon>Mollusca</taxon>
        <taxon>Gastropoda</taxon>
        <taxon>Caenogastropoda</taxon>
        <taxon>Architaenioglossa</taxon>
        <taxon>Ampullarioidea</taxon>
        <taxon>Ampullariidae</taxon>
        <taxon>Pomacea</taxon>
    </lineage>
</organism>